<evidence type="ECO:0000313" key="2">
    <source>
        <dbReference type="Proteomes" id="UP001058974"/>
    </source>
</evidence>
<gene>
    <name evidence="1" type="ORF">KIW84_014288</name>
</gene>
<name>A0A9D5BMP8_PEA</name>
<evidence type="ECO:0000313" key="1">
    <source>
        <dbReference type="EMBL" id="KAI5446395.1"/>
    </source>
</evidence>
<accession>A0A9D5BMP8</accession>
<proteinExistence type="predicted"/>
<dbReference type="EMBL" id="JAMSHJ010000001">
    <property type="protein sequence ID" value="KAI5446395.1"/>
    <property type="molecule type" value="Genomic_DNA"/>
</dbReference>
<comment type="caution">
    <text evidence="1">The sequence shown here is derived from an EMBL/GenBank/DDBJ whole genome shotgun (WGS) entry which is preliminary data.</text>
</comment>
<dbReference type="Proteomes" id="UP001058974">
    <property type="component" value="Chromosome 1"/>
</dbReference>
<dbReference type="AlphaFoldDB" id="A0A9D5BMP8"/>
<sequence length="123" mass="14158">MKLNGVEPVVKSKTLVLKFMARICGGKTVKSSKVWKLEETYNGDFDEEEIVIIIRSSKDNIGNHKNYFNCKKPGHFIDDFLDLHKVISKKGGFQNDIFISKLKKSPMATWVELDNEDESYKNE</sequence>
<keyword evidence="2" id="KW-1185">Reference proteome</keyword>
<dbReference type="Gramene" id="Psat01G0428800-T1">
    <property type="protein sequence ID" value="KAI5446395.1"/>
    <property type="gene ID" value="KIW84_014288"/>
</dbReference>
<protein>
    <submittedName>
        <fullName evidence="1">Uncharacterized protein</fullName>
    </submittedName>
</protein>
<reference evidence="1 2" key="1">
    <citation type="journal article" date="2022" name="Nat. Genet.">
        <title>Improved pea reference genome and pan-genome highlight genomic features and evolutionary characteristics.</title>
        <authorList>
            <person name="Yang T."/>
            <person name="Liu R."/>
            <person name="Luo Y."/>
            <person name="Hu S."/>
            <person name="Wang D."/>
            <person name="Wang C."/>
            <person name="Pandey M.K."/>
            <person name="Ge S."/>
            <person name="Xu Q."/>
            <person name="Li N."/>
            <person name="Li G."/>
            <person name="Huang Y."/>
            <person name="Saxena R.K."/>
            <person name="Ji Y."/>
            <person name="Li M."/>
            <person name="Yan X."/>
            <person name="He Y."/>
            <person name="Liu Y."/>
            <person name="Wang X."/>
            <person name="Xiang C."/>
            <person name="Varshney R.K."/>
            <person name="Ding H."/>
            <person name="Gao S."/>
            <person name="Zong X."/>
        </authorList>
    </citation>
    <scope>NUCLEOTIDE SEQUENCE [LARGE SCALE GENOMIC DNA]</scope>
    <source>
        <strain evidence="1 2">cv. Zhongwan 6</strain>
    </source>
</reference>
<organism evidence="1 2">
    <name type="scientific">Pisum sativum</name>
    <name type="common">Garden pea</name>
    <name type="synonym">Lathyrus oleraceus</name>
    <dbReference type="NCBI Taxonomy" id="3888"/>
    <lineage>
        <taxon>Eukaryota</taxon>
        <taxon>Viridiplantae</taxon>
        <taxon>Streptophyta</taxon>
        <taxon>Embryophyta</taxon>
        <taxon>Tracheophyta</taxon>
        <taxon>Spermatophyta</taxon>
        <taxon>Magnoliopsida</taxon>
        <taxon>eudicotyledons</taxon>
        <taxon>Gunneridae</taxon>
        <taxon>Pentapetalae</taxon>
        <taxon>rosids</taxon>
        <taxon>fabids</taxon>
        <taxon>Fabales</taxon>
        <taxon>Fabaceae</taxon>
        <taxon>Papilionoideae</taxon>
        <taxon>50 kb inversion clade</taxon>
        <taxon>NPAAA clade</taxon>
        <taxon>Hologalegina</taxon>
        <taxon>IRL clade</taxon>
        <taxon>Fabeae</taxon>
        <taxon>Lathyrus</taxon>
    </lineage>
</organism>